<reference evidence="2" key="1">
    <citation type="submission" date="2017-04" db="EMBL/GenBank/DDBJ databases">
        <authorList>
            <person name="Varghese N."/>
            <person name="Submissions S."/>
        </authorList>
    </citation>
    <scope>NUCLEOTIDE SEQUENCE [LARGE SCALE GENOMIC DNA]</scope>
    <source>
        <strain evidence="2">LMG 29540</strain>
    </source>
</reference>
<protein>
    <submittedName>
        <fullName evidence="1">Uncharacterized protein</fullName>
    </submittedName>
</protein>
<keyword evidence="2" id="KW-1185">Reference proteome</keyword>
<organism evidence="1 2">
    <name type="scientific">Paraburkholderia susongensis</name>
    <dbReference type="NCBI Taxonomy" id="1515439"/>
    <lineage>
        <taxon>Bacteria</taxon>
        <taxon>Pseudomonadati</taxon>
        <taxon>Pseudomonadota</taxon>
        <taxon>Betaproteobacteria</taxon>
        <taxon>Burkholderiales</taxon>
        <taxon>Burkholderiaceae</taxon>
        <taxon>Paraburkholderia</taxon>
    </lineage>
</organism>
<dbReference type="STRING" id="1515439.SAMN06265784_10962"/>
<dbReference type="EMBL" id="FXAT01000009">
    <property type="protein sequence ID" value="SMG57057.1"/>
    <property type="molecule type" value="Genomic_DNA"/>
</dbReference>
<evidence type="ECO:0000313" key="1">
    <source>
        <dbReference type="EMBL" id="SMG57057.1"/>
    </source>
</evidence>
<name>A0A1X7LUA3_9BURK</name>
<evidence type="ECO:0000313" key="2">
    <source>
        <dbReference type="Proteomes" id="UP000193228"/>
    </source>
</evidence>
<proteinExistence type="predicted"/>
<dbReference type="Proteomes" id="UP000193228">
    <property type="component" value="Unassembled WGS sequence"/>
</dbReference>
<gene>
    <name evidence="1" type="ORF">SAMN06265784_10962</name>
</gene>
<dbReference type="AlphaFoldDB" id="A0A1X7LUA3"/>
<sequence length="63" mass="6775">MGDEKLAYMWSNGKAAQPMSKAKSLRAAASPHLSGQGRALAQKHPYIFICSCKSLQVADFCSS</sequence>
<accession>A0A1X7LUA3</accession>